<dbReference type="PANTHER" id="PTHR33217">
    <property type="entry name" value="TRANSPOSASE FOR INSERTION SEQUENCE ELEMENT IS1081"/>
    <property type="match status" value="1"/>
</dbReference>
<dbReference type="NCBIfam" id="NF033543">
    <property type="entry name" value="transpos_IS256"/>
    <property type="match status" value="1"/>
</dbReference>
<dbReference type="PATRIC" id="fig|1423816.3.peg.690"/>
<reference evidence="7 8" key="1">
    <citation type="journal article" date="2015" name="Genome Announc.">
        <title>Expanding the biotechnology potential of lactobacilli through comparative genomics of 213 strains and associated genera.</title>
        <authorList>
            <person name="Sun Z."/>
            <person name="Harris H.M."/>
            <person name="McCann A."/>
            <person name="Guo C."/>
            <person name="Argimon S."/>
            <person name="Zhang W."/>
            <person name="Yang X."/>
            <person name="Jeffery I.B."/>
            <person name="Cooney J.C."/>
            <person name="Kagawa T.F."/>
            <person name="Liu W."/>
            <person name="Song Y."/>
            <person name="Salvetti E."/>
            <person name="Wrobel A."/>
            <person name="Rasinkangas P."/>
            <person name="Parkhill J."/>
            <person name="Rea M.C."/>
            <person name="O'Sullivan O."/>
            <person name="Ritari J."/>
            <person name="Douillard F.P."/>
            <person name="Paul Ross R."/>
            <person name="Yang R."/>
            <person name="Briner A.E."/>
            <person name="Felis G.E."/>
            <person name="de Vos W.M."/>
            <person name="Barrangou R."/>
            <person name="Klaenhammer T.R."/>
            <person name="Caufield P.W."/>
            <person name="Cui Y."/>
            <person name="Zhang H."/>
            <person name="O'Toole P.W."/>
        </authorList>
    </citation>
    <scope>NUCLEOTIDE SEQUENCE [LARGE SCALE GENOMIC DNA]</scope>
    <source>
        <strain evidence="7 8">DSM 20178</strain>
    </source>
</reference>
<proteinExistence type="inferred from homology"/>
<accession>A0A0R1ESH0</accession>
<dbReference type="AlphaFoldDB" id="A0A0R1ESH0"/>
<dbReference type="RefSeq" id="WP_010492178.1">
    <property type="nucleotide sequence ID" value="NZ_AZCT01000012.1"/>
</dbReference>
<dbReference type="GO" id="GO:0006313">
    <property type="term" value="P:DNA transposition"/>
    <property type="evidence" value="ECO:0007669"/>
    <property type="project" value="UniProtKB-UniRule"/>
</dbReference>
<comment type="similarity">
    <text evidence="2 6">Belongs to the transposase mutator family.</text>
</comment>
<comment type="function">
    <text evidence="1 6">Required for the transposition of the insertion element.</text>
</comment>
<dbReference type="InterPro" id="IPR001207">
    <property type="entry name" value="Transposase_mutator"/>
</dbReference>
<sequence length="391" mass="45272">MNQFNKELANVLLSHGDLKEVFRKQLQDTLNTLLQAELTSVLGYDPYDRQGFNSGNSRNGQYFRQIDSEYGKLSICVPRDRKGEFKANLIPPYSRRVDALETTIIQLYEKGITTREIADLIEKMYGTHYSPTTISNITAIVEDQVTAYHQRRFSSTDYVCLFLDATYVPLRRDTVQKESVYVALGIKADGHKEILDYCIAPTENSEVWSELLTGLVSRGIKHVQLVIADGLVGLDSALNHNYPQAKFQRCLIHMSRNIMQKVRVNDRAEVVNEFKELHRAKTRDEAQLILNRFIDHWESKYPRMVRNLASTSNLLTFLEFPPSIRRTIYSTNIIESFNKKLKRKTKVKEQFPNESALDRFLATIILEYNEKYFGRAHNGFKQCQDTLESMF</sequence>
<keyword evidence="3 6" id="KW-0815">Transposition</keyword>
<keyword evidence="6" id="KW-0814">Transposable element</keyword>
<evidence type="ECO:0000256" key="3">
    <source>
        <dbReference type="ARBA" id="ARBA00022578"/>
    </source>
</evidence>
<dbReference type="GO" id="GO:0003677">
    <property type="term" value="F:DNA binding"/>
    <property type="evidence" value="ECO:0007669"/>
    <property type="project" value="UniProtKB-UniRule"/>
</dbReference>
<evidence type="ECO:0000256" key="6">
    <source>
        <dbReference type="RuleBase" id="RU365089"/>
    </source>
</evidence>
<evidence type="ECO:0000313" key="8">
    <source>
        <dbReference type="Proteomes" id="UP000051984"/>
    </source>
</evidence>
<evidence type="ECO:0000256" key="5">
    <source>
        <dbReference type="ARBA" id="ARBA00023172"/>
    </source>
</evidence>
<keyword evidence="5 6" id="KW-0233">DNA recombination</keyword>
<evidence type="ECO:0000313" key="7">
    <source>
        <dbReference type="EMBL" id="KRK11902.1"/>
    </source>
</evidence>
<name>A0A0R1ESH0_LACZE</name>
<dbReference type="GeneID" id="57277401"/>
<dbReference type="PANTHER" id="PTHR33217:SF8">
    <property type="entry name" value="MUTATOR FAMILY TRANSPOSASE"/>
    <property type="match status" value="1"/>
</dbReference>
<dbReference type="eggNOG" id="COG3328">
    <property type="taxonomic scope" value="Bacteria"/>
</dbReference>
<dbReference type="EMBL" id="AZCT01000012">
    <property type="protein sequence ID" value="KRK11902.1"/>
    <property type="molecule type" value="Genomic_DNA"/>
</dbReference>
<evidence type="ECO:0000256" key="4">
    <source>
        <dbReference type="ARBA" id="ARBA00023125"/>
    </source>
</evidence>
<keyword evidence="4 6" id="KW-0238">DNA-binding</keyword>
<gene>
    <name evidence="7" type="ORF">FD51_GL000685</name>
</gene>
<dbReference type="Pfam" id="PF00872">
    <property type="entry name" value="Transposase_mut"/>
    <property type="match status" value="1"/>
</dbReference>
<protein>
    <recommendedName>
        <fullName evidence="6">Mutator family transposase</fullName>
    </recommendedName>
</protein>
<organism evidence="7 8">
    <name type="scientific">Lacticaseibacillus zeae DSM 20178 = KCTC 3804</name>
    <dbReference type="NCBI Taxonomy" id="1423816"/>
    <lineage>
        <taxon>Bacteria</taxon>
        <taxon>Bacillati</taxon>
        <taxon>Bacillota</taxon>
        <taxon>Bacilli</taxon>
        <taxon>Lactobacillales</taxon>
        <taxon>Lactobacillaceae</taxon>
        <taxon>Lacticaseibacillus</taxon>
    </lineage>
</organism>
<evidence type="ECO:0000256" key="2">
    <source>
        <dbReference type="ARBA" id="ARBA00010961"/>
    </source>
</evidence>
<dbReference type="GO" id="GO:0004803">
    <property type="term" value="F:transposase activity"/>
    <property type="evidence" value="ECO:0007669"/>
    <property type="project" value="UniProtKB-UniRule"/>
</dbReference>
<dbReference type="Proteomes" id="UP000051984">
    <property type="component" value="Unassembled WGS sequence"/>
</dbReference>
<comment type="caution">
    <text evidence="7">The sequence shown here is derived from an EMBL/GenBank/DDBJ whole genome shotgun (WGS) entry which is preliminary data.</text>
</comment>
<evidence type="ECO:0000256" key="1">
    <source>
        <dbReference type="ARBA" id="ARBA00002190"/>
    </source>
</evidence>